<dbReference type="InParanoid" id="A0A251TAI9"/>
<dbReference type="AlphaFoldDB" id="A0A251TAI9"/>
<dbReference type="Proteomes" id="UP000215914">
    <property type="component" value="Chromosome 11"/>
</dbReference>
<reference evidence="2" key="1">
    <citation type="journal article" date="2017" name="Nature">
        <title>The sunflower genome provides insights into oil metabolism, flowering and Asterid evolution.</title>
        <authorList>
            <person name="Badouin H."/>
            <person name="Gouzy J."/>
            <person name="Grassa C.J."/>
            <person name="Murat F."/>
            <person name="Staton S.E."/>
            <person name="Cottret L."/>
            <person name="Lelandais-Briere C."/>
            <person name="Owens G.L."/>
            <person name="Carrere S."/>
            <person name="Mayjonade B."/>
            <person name="Legrand L."/>
            <person name="Gill N."/>
            <person name="Kane N.C."/>
            <person name="Bowers J.E."/>
            <person name="Hubner S."/>
            <person name="Bellec A."/>
            <person name="Berard A."/>
            <person name="Berges H."/>
            <person name="Blanchet N."/>
            <person name="Boniface M.C."/>
            <person name="Brunel D."/>
            <person name="Catrice O."/>
            <person name="Chaidir N."/>
            <person name="Claudel C."/>
            <person name="Donnadieu C."/>
            <person name="Faraut T."/>
            <person name="Fievet G."/>
            <person name="Helmstetter N."/>
            <person name="King M."/>
            <person name="Knapp S.J."/>
            <person name="Lai Z."/>
            <person name="Le Paslier M.C."/>
            <person name="Lippi Y."/>
            <person name="Lorenzon L."/>
            <person name="Mandel J.R."/>
            <person name="Marage G."/>
            <person name="Marchand G."/>
            <person name="Marquand E."/>
            <person name="Bret-Mestries E."/>
            <person name="Morien E."/>
            <person name="Nambeesan S."/>
            <person name="Nguyen T."/>
            <person name="Pegot-Espagnet P."/>
            <person name="Pouilly N."/>
            <person name="Raftis F."/>
            <person name="Sallet E."/>
            <person name="Schiex T."/>
            <person name="Thomas J."/>
            <person name="Vandecasteele C."/>
            <person name="Vares D."/>
            <person name="Vear F."/>
            <person name="Vautrin S."/>
            <person name="Crespi M."/>
            <person name="Mangin B."/>
            <person name="Burke J.M."/>
            <person name="Salse J."/>
            <person name="Munos S."/>
            <person name="Vincourt P."/>
            <person name="Rieseberg L.H."/>
            <person name="Langlade N.B."/>
        </authorList>
    </citation>
    <scope>NUCLEOTIDE SEQUENCE [LARGE SCALE GENOMIC DNA]</scope>
    <source>
        <strain evidence="2">cv. SF193</strain>
    </source>
</reference>
<name>A0A251TAI9_HELAN</name>
<sequence>MTSGLPENGRSRCLCPLTEPKKERRLMMVLSGCELGVLDVGDRDIQWCACSDLSFQMGMRYITTLM</sequence>
<proteinExistence type="predicted"/>
<evidence type="ECO:0000313" key="1">
    <source>
        <dbReference type="EMBL" id="OTG08160.1"/>
    </source>
</evidence>
<protein>
    <submittedName>
        <fullName evidence="1">Uncharacterized protein</fullName>
    </submittedName>
</protein>
<gene>
    <name evidence="1" type="ORF">HannXRQ_Chr11g0338581</name>
</gene>
<keyword evidence="2" id="KW-1185">Reference proteome</keyword>
<accession>A0A251TAI9</accession>
<dbReference type="EMBL" id="CM007900">
    <property type="protein sequence ID" value="OTG08160.1"/>
    <property type="molecule type" value="Genomic_DNA"/>
</dbReference>
<organism evidence="1 2">
    <name type="scientific">Helianthus annuus</name>
    <name type="common">Common sunflower</name>
    <dbReference type="NCBI Taxonomy" id="4232"/>
    <lineage>
        <taxon>Eukaryota</taxon>
        <taxon>Viridiplantae</taxon>
        <taxon>Streptophyta</taxon>
        <taxon>Embryophyta</taxon>
        <taxon>Tracheophyta</taxon>
        <taxon>Spermatophyta</taxon>
        <taxon>Magnoliopsida</taxon>
        <taxon>eudicotyledons</taxon>
        <taxon>Gunneridae</taxon>
        <taxon>Pentapetalae</taxon>
        <taxon>asterids</taxon>
        <taxon>campanulids</taxon>
        <taxon>Asterales</taxon>
        <taxon>Asteraceae</taxon>
        <taxon>Asteroideae</taxon>
        <taxon>Heliantheae alliance</taxon>
        <taxon>Heliantheae</taxon>
        <taxon>Helianthus</taxon>
    </lineage>
</organism>
<evidence type="ECO:0000313" key="2">
    <source>
        <dbReference type="Proteomes" id="UP000215914"/>
    </source>
</evidence>